<dbReference type="PANTHER" id="PTHR43370">
    <property type="entry name" value="SUGAR ABC TRANSPORTER INTEGRAL MEMBRANE PROTEIN-RELATED"/>
    <property type="match status" value="1"/>
</dbReference>
<dbReference type="Pfam" id="PF02653">
    <property type="entry name" value="BPD_transp_2"/>
    <property type="match status" value="1"/>
</dbReference>
<evidence type="ECO:0000256" key="6">
    <source>
        <dbReference type="SAM" id="Phobius"/>
    </source>
</evidence>
<dbReference type="GO" id="GO:0005886">
    <property type="term" value="C:plasma membrane"/>
    <property type="evidence" value="ECO:0007669"/>
    <property type="project" value="UniProtKB-SubCell"/>
</dbReference>
<keyword evidence="4 6" id="KW-1133">Transmembrane helix</keyword>
<feature type="transmembrane region" description="Helical" evidence="6">
    <location>
        <begin position="184"/>
        <end position="205"/>
    </location>
</feature>
<dbReference type="InterPro" id="IPR001851">
    <property type="entry name" value="ABC_transp_permease"/>
</dbReference>
<evidence type="ECO:0000256" key="1">
    <source>
        <dbReference type="ARBA" id="ARBA00004651"/>
    </source>
</evidence>
<feature type="transmembrane region" description="Helical" evidence="6">
    <location>
        <begin position="41"/>
        <end position="58"/>
    </location>
</feature>
<organism evidence="7">
    <name type="scientific">Alloyangia sp. H15</name>
    <dbReference type="NCBI Taxonomy" id="3029062"/>
    <lineage>
        <taxon>Bacteria</taxon>
        <taxon>Pseudomonadati</taxon>
        <taxon>Pseudomonadota</taxon>
        <taxon>Alphaproteobacteria</taxon>
        <taxon>Rhodobacterales</taxon>
        <taxon>Roseobacteraceae</taxon>
        <taxon>Alloyangia</taxon>
    </lineage>
</organism>
<comment type="subcellular location">
    <subcellularLocation>
        <location evidence="1">Cell membrane</location>
        <topology evidence="1">Multi-pass membrane protein</topology>
    </subcellularLocation>
</comment>
<keyword evidence="5 6" id="KW-0472">Membrane</keyword>
<sequence>MSDFLLAWLTVLPGYVVPLLLASLGVVLSERAGVLNLCPEGFMAVGAMTGALLCLAGQGPWLGILGGTAAGIGLSAVFGLAVVVFRVEQTLAGLATVALGLGITGVVGRASVQKPFPGLPRLSETAWGADLPRLLGQQTLLVPLALLHLAAVAWFLSRSAAGLRLRAVGEDPAAADVAGVDVQLVQLGAVLASGAFGGLAGAFLSVASAHVWVEGMVAGRGWVVIALVIFARWRPLRCLGAAILFGGTEAVMPRLQALGVDFPVYLGAMLPYVLTLGVLALASMRRGARSGAPAALGLSYLRQDKH</sequence>
<dbReference type="CDD" id="cd06580">
    <property type="entry name" value="TM_PBP1_transp_TpRbsC_like"/>
    <property type="match status" value="1"/>
</dbReference>
<evidence type="ECO:0000256" key="3">
    <source>
        <dbReference type="ARBA" id="ARBA00022692"/>
    </source>
</evidence>
<feature type="transmembrane region" description="Helical" evidence="6">
    <location>
        <begin position="64"/>
        <end position="85"/>
    </location>
</feature>
<dbReference type="RefSeq" id="WP_353475406.1">
    <property type="nucleotide sequence ID" value="NZ_CP123385.1"/>
</dbReference>
<keyword evidence="2" id="KW-1003">Cell membrane</keyword>
<accession>A0AAU8APN2</accession>
<feature type="transmembrane region" description="Helical" evidence="6">
    <location>
        <begin position="211"/>
        <end position="231"/>
    </location>
</feature>
<evidence type="ECO:0000256" key="4">
    <source>
        <dbReference type="ARBA" id="ARBA00022989"/>
    </source>
</evidence>
<evidence type="ECO:0000313" key="7">
    <source>
        <dbReference type="EMBL" id="XCC96524.1"/>
    </source>
</evidence>
<dbReference type="AlphaFoldDB" id="A0AAU8APN2"/>
<proteinExistence type="predicted"/>
<feature type="transmembrane region" description="Helical" evidence="6">
    <location>
        <begin position="262"/>
        <end position="282"/>
    </location>
</feature>
<dbReference type="PANTHER" id="PTHR43370:SF2">
    <property type="entry name" value="ABC TRANSPORTER PERMEASE PROTEIN"/>
    <property type="match status" value="1"/>
</dbReference>
<feature type="transmembrane region" description="Helical" evidence="6">
    <location>
        <begin position="92"/>
        <end position="112"/>
    </location>
</feature>
<name>A0AAU8APN2_9RHOB</name>
<feature type="transmembrane region" description="Helical" evidence="6">
    <location>
        <begin position="140"/>
        <end position="157"/>
    </location>
</feature>
<protein>
    <submittedName>
        <fullName evidence="7">ABC transporter permease</fullName>
    </submittedName>
</protein>
<evidence type="ECO:0000256" key="5">
    <source>
        <dbReference type="ARBA" id="ARBA00023136"/>
    </source>
</evidence>
<reference evidence="7" key="1">
    <citation type="submission" date="2023-02" db="EMBL/GenBank/DDBJ databases">
        <title>Description and genomic characterization of Salipiger bruguierae sp. nov., isolated from the sediment of mangrove plant Bruguiera sexangula.</title>
        <authorList>
            <person name="Long M."/>
        </authorList>
    </citation>
    <scope>NUCLEOTIDE SEQUENCE</scope>
    <source>
        <strain evidence="7">H15</strain>
    </source>
</reference>
<evidence type="ECO:0000256" key="2">
    <source>
        <dbReference type="ARBA" id="ARBA00022475"/>
    </source>
</evidence>
<dbReference type="EMBL" id="CP123385">
    <property type="protein sequence ID" value="XCC96524.1"/>
    <property type="molecule type" value="Genomic_DNA"/>
</dbReference>
<dbReference type="GO" id="GO:0022857">
    <property type="term" value="F:transmembrane transporter activity"/>
    <property type="evidence" value="ECO:0007669"/>
    <property type="project" value="InterPro"/>
</dbReference>
<gene>
    <name evidence="7" type="ORF">PVT71_17795</name>
</gene>
<feature type="transmembrane region" description="Helical" evidence="6">
    <location>
        <begin position="6"/>
        <end position="29"/>
    </location>
</feature>
<keyword evidence="3 6" id="KW-0812">Transmembrane</keyword>